<dbReference type="Gene3D" id="2.70.98.70">
    <property type="match status" value="1"/>
</dbReference>
<dbReference type="GO" id="GO:0030313">
    <property type="term" value="C:cell envelope"/>
    <property type="evidence" value="ECO:0007669"/>
    <property type="project" value="UniProtKB-SubCell"/>
</dbReference>
<dbReference type="RefSeq" id="WP_155469087.1">
    <property type="nucleotide sequence ID" value="NZ_BMKG01000016.1"/>
</dbReference>
<evidence type="ECO:0000256" key="1">
    <source>
        <dbReference type="ARBA" id="ARBA00004196"/>
    </source>
</evidence>
<feature type="domain" description="Heparinase II/III-like C-terminal" evidence="3">
    <location>
        <begin position="562"/>
        <end position="654"/>
    </location>
</feature>
<comment type="caution">
    <text evidence="5">The sequence shown here is derived from an EMBL/GenBank/DDBJ whole genome shotgun (WGS) entry which is preliminary data.</text>
</comment>
<evidence type="ECO:0000313" key="6">
    <source>
        <dbReference type="Proteomes" id="UP000430634"/>
    </source>
</evidence>
<dbReference type="GO" id="GO:0016829">
    <property type="term" value="F:lyase activity"/>
    <property type="evidence" value="ECO:0007669"/>
    <property type="project" value="InterPro"/>
</dbReference>
<proteinExistence type="predicted"/>
<feature type="chain" id="PRO_5026191018" description="Heparinase II/III-like C-terminal domain-containing protein" evidence="2">
    <location>
        <begin position="23"/>
        <end position="1010"/>
    </location>
</feature>
<keyword evidence="2" id="KW-0732">Signal</keyword>
<reference evidence="4" key="4">
    <citation type="submission" date="2024-05" db="EMBL/GenBank/DDBJ databases">
        <authorList>
            <person name="Sun Q."/>
            <person name="Zhou Y."/>
        </authorList>
    </citation>
    <scope>NUCLEOTIDE SEQUENCE</scope>
    <source>
        <strain evidence="4">CGMCC 1.15931</strain>
    </source>
</reference>
<reference evidence="4" key="1">
    <citation type="journal article" date="2014" name="Int. J. Syst. Evol. Microbiol.">
        <title>Complete genome of a new Firmicutes species belonging to the dominant human colonic microbiota ('Ruminococcus bicirculans') reveals two chromosomes and a selective capacity to utilize plant glucans.</title>
        <authorList>
            <consortium name="NISC Comparative Sequencing Program"/>
            <person name="Wegmann U."/>
            <person name="Louis P."/>
            <person name="Goesmann A."/>
            <person name="Henrissat B."/>
            <person name="Duncan S.H."/>
            <person name="Flint H.J."/>
        </authorList>
    </citation>
    <scope>NUCLEOTIDE SEQUENCE</scope>
    <source>
        <strain evidence="4">CGMCC 1.15931</strain>
    </source>
</reference>
<name>A0A6I3SSX1_9BURK</name>
<dbReference type="EMBL" id="BMKG01000016">
    <property type="protein sequence ID" value="GGC11991.1"/>
    <property type="molecule type" value="Genomic_DNA"/>
</dbReference>
<feature type="signal peptide" evidence="2">
    <location>
        <begin position="1"/>
        <end position="22"/>
    </location>
</feature>
<comment type="subcellular location">
    <subcellularLocation>
        <location evidence="1">Cell envelope</location>
    </subcellularLocation>
</comment>
<evidence type="ECO:0000259" key="3">
    <source>
        <dbReference type="Pfam" id="PF07940"/>
    </source>
</evidence>
<accession>A0A6I3SSX1</accession>
<dbReference type="EMBL" id="WNKZ01000005">
    <property type="protein sequence ID" value="MTV51745.1"/>
    <property type="molecule type" value="Genomic_DNA"/>
</dbReference>
<evidence type="ECO:0000313" key="7">
    <source>
        <dbReference type="Proteomes" id="UP000622638"/>
    </source>
</evidence>
<reference evidence="5 6" key="3">
    <citation type="submission" date="2019-11" db="EMBL/GenBank/DDBJ databases">
        <title>Type strains purchased from KCTC, JCM and DSMZ.</title>
        <authorList>
            <person name="Lu H."/>
        </authorList>
    </citation>
    <scope>NUCLEOTIDE SEQUENCE [LARGE SCALE GENOMIC DNA]</scope>
    <source>
        <strain evidence="5 6">KCTC 52429</strain>
    </source>
</reference>
<dbReference type="OrthoDB" id="9147455at2"/>
<dbReference type="Pfam" id="PF07940">
    <property type="entry name" value="Hepar_II_III_C"/>
    <property type="match status" value="1"/>
</dbReference>
<sequence length="1010" mass="109457">MVIDTRVVAALLAFGTLSDVMAQDDTVHSVTQTRPRLYATPADLKLLTDRFNVTLPPSGTITFNVSAARKVDGDPTDGTIFGPHLGADNVINIKQLDQTDSENPVKVTLQIVVKGKQCNSAVTSITLDQDTPKPVKVTYTGSSVSVNDKSLSWNTACPFTPGTQLYNAGYTRSNTVVTGLTVINNSDGTEWRRDKFDYELGVARRNFLSAANLTVDRINTCSLQESARDEVCKVATNSRTITLTTAKNLALAFQLTRSSTYADAALKFANLIMSVGLADGLEFAMSARVGALGVLYDWIDGRDDKQNIAFTENVKASIRGKIVETIKKDVPELPAGGEKDDDLIEMICGSGNLKSSEDELDCHTTPSLERKYISGHEASAQASVALGLLAISEDGGGQKPDVMPLLRRIYEQQTNGINAAREYISADGGHHTLFAYGAIAGELIERMLMWRRAYTPAIATTKYESKVALPYIYGLRGDGTFPARGDTQGTFDVKGANVGYMVLAAATAVTDEDPEAAKVADQAGNFLLNQVYRKRGYGSGQLLWDTLYFPSARDLQTNTGTPPGVIAFKPSGMAFMRDRWDDQTTLLDFKSTAFISENHQHLDQNSFSLHYKAPLLVDSGQYDSYGSDHWNNYYQRSIAHNTVVVLGQPSRFGEELSDDGGQWYGERQKYPTLPEIELGGANALHGITAMDYGDDFFYVAGDASKAYSRNIESTGGFVRSIVYLRRYTSPPVIVIFDAVRAAATTTNVLATSLLHMVGKPEGDKNTLPESGSRFTFERGAKNFTVRNGEGMVTVQQVLPEESIVKLSGGKNTGQICKQYAPSTTSKTIDGPDCRFLAPSTIGSELWNYPPSTSKSDMSPTAADIGAWRLEISARSLPSAAQYFLNVLNVSNNDGASRGVADIPGADTVSKVLKGPDTRGVQIGTSLQILFNGGKAASTQFRWEATEFSGRRIFVGLLKDYGYSLSKVGEQCVLMPGNPGTFRSSDNGVLLLSNNFASEMCQGTQIVRAGM</sequence>
<protein>
    <recommendedName>
        <fullName evidence="3">Heparinase II/III-like C-terminal domain-containing protein</fullName>
    </recommendedName>
</protein>
<organism evidence="5 6">
    <name type="scientific">Pseudoduganella buxea</name>
    <dbReference type="NCBI Taxonomy" id="1949069"/>
    <lineage>
        <taxon>Bacteria</taxon>
        <taxon>Pseudomonadati</taxon>
        <taxon>Pseudomonadota</taxon>
        <taxon>Betaproteobacteria</taxon>
        <taxon>Burkholderiales</taxon>
        <taxon>Oxalobacteraceae</taxon>
        <taxon>Telluria group</taxon>
        <taxon>Pseudoduganella</taxon>
    </lineage>
</organism>
<keyword evidence="7" id="KW-1185">Reference proteome</keyword>
<dbReference type="AlphaFoldDB" id="A0A6I3SSX1"/>
<dbReference type="Gene3D" id="1.50.10.100">
    <property type="entry name" value="Chondroitin AC/alginate lyase"/>
    <property type="match status" value="1"/>
</dbReference>
<dbReference type="Proteomes" id="UP000430634">
    <property type="component" value="Unassembled WGS sequence"/>
</dbReference>
<dbReference type="InterPro" id="IPR012480">
    <property type="entry name" value="Hepar_II_III_C"/>
</dbReference>
<evidence type="ECO:0000313" key="4">
    <source>
        <dbReference type="EMBL" id="GGC11991.1"/>
    </source>
</evidence>
<dbReference type="InterPro" id="IPR008929">
    <property type="entry name" value="Chondroitin_lyas"/>
</dbReference>
<gene>
    <name evidence="4" type="ORF">GCM10011572_36710</name>
    <name evidence="5" type="ORF">GM672_03245</name>
</gene>
<evidence type="ECO:0000313" key="5">
    <source>
        <dbReference type="EMBL" id="MTV51745.1"/>
    </source>
</evidence>
<evidence type="ECO:0000256" key="2">
    <source>
        <dbReference type="SAM" id="SignalP"/>
    </source>
</evidence>
<dbReference type="Proteomes" id="UP000622638">
    <property type="component" value="Unassembled WGS sequence"/>
</dbReference>
<reference evidence="7" key="2">
    <citation type="journal article" date="2019" name="Int. J. Syst. Evol. Microbiol.">
        <title>The Global Catalogue of Microorganisms (GCM) 10K type strain sequencing project: providing services to taxonomists for standard genome sequencing and annotation.</title>
        <authorList>
            <consortium name="The Broad Institute Genomics Platform"/>
            <consortium name="The Broad Institute Genome Sequencing Center for Infectious Disease"/>
            <person name="Wu L."/>
            <person name="Ma J."/>
        </authorList>
    </citation>
    <scope>NUCLEOTIDE SEQUENCE [LARGE SCALE GENOMIC DNA]</scope>
    <source>
        <strain evidence="7">CGMCC 1.15931</strain>
    </source>
</reference>